<dbReference type="Pfam" id="PF10192">
    <property type="entry name" value="GPR180-TMEM145_TM"/>
    <property type="match status" value="1"/>
</dbReference>
<evidence type="ECO:0000256" key="1">
    <source>
        <dbReference type="SAM" id="Phobius"/>
    </source>
</evidence>
<dbReference type="InterPro" id="IPR047831">
    <property type="entry name" value="GPR180/TMEM145"/>
</dbReference>
<dbReference type="Proteomes" id="UP000574390">
    <property type="component" value="Unassembled WGS sequence"/>
</dbReference>
<keyword evidence="2" id="KW-0732">Signal</keyword>
<feature type="transmembrane region" description="Helical" evidence="1">
    <location>
        <begin position="330"/>
        <end position="350"/>
    </location>
</feature>
<sequence length="446" mass="50603">MGRSRASLLSLILSVLLLVLQTALVEGKYASSTVMLGGPREMHRWKYLSKFGYDIGSPASPPSSSHDFSLSGTGYWRVRMRTVRPHLTEPIKIPVEVYLDNDWDAVERADYCERSRYRKTSRFVELPANGEWSGWVSGELSQTIRPHVWYFAVLDCGEQLKSTTRIKFEFIANQENGSEFSAELRGTRGIVWVQLFISVLFTWFFAKECRKFVRSADSLHPVVITLACAIGLQFCSTVFELIHLHNYNNNGYGVKPLDVLSEICGMLVEVLLSSLLILIALGYTLLHSKLGDLDVVIPIVFIIGVVHVLLVGFGKIKDDASYKFYENEGVVGYILVVIRLLLAAWFLWAVNETRKEAGMKLRYFLAKFAGLGMLYFFSYPVLFIITGFFAPYYRQKVMLVGWFAIKYGVFAWMTSMFLTRGDYFQVSTLNSSFLPGGVRPGLDKEE</sequence>
<feature type="transmembrane region" description="Helical" evidence="1">
    <location>
        <begin position="189"/>
        <end position="206"/>
    </location>
</feature>
<feature type="chain" id="PRO_5029806352" description="GPR180/TMEM145 transmembrane domain-containing protein" evidence="2">
    <location>
        <begin position="28"/>
        <end position="446"/>
    </location>
</feature>
<feature type="transmembrane region" description="Helical" evidence="1">
    <location>
        <begin position="259"/>
        <end position="286"/>
    </location>
</feature>
<keyword evidence="1" id="KW-0812">Transmembrane</keyword>
<feature type="domain" description="GPR180/TMEM145 transmembrane" evidence="3">
    <location>
        <begin position="208"/>
        <end position="405"/>
    </location>
</feature>
<dbReference type="PANTHER" id="PTHR23252">
    <property type="entry name" value="INTIMAL THICKNESS RECEPTOR-RELATED"/>
    <property type="match status" value="1"/>
</dbReference>
<evidence type="ECO:0000256" key="2">
    <source>
        <dbReference type="SAM" id="SignalP"/>
    </source>
</evidence>
<accession>A0A7J6R8H7</accession>
<protein>
    <recommendedName>
        <fullName evidence="3">GPR180/TMEM145 transmembrane domain-containing protein</fullName>
    </recommendedName>
</protein>
<proteinExistence type="predicted"/>
<gene>
    <name evidence="4" type="ORF">FOZ62_014341</name>
</gene>
<dbReference type="PANTHER" id="PTHR23252:SF24">
    <property type="entry name" value="TRANSMEMBRANE PROTEIN 145"/>
    <property type="match status" value="1"/>
</dbReference>
<feature type="transmembrane region" description="Helical" evidence="1">
    <location>
        <begin position="399"/>
        <end position="418"/>
    </location>
</feature>
<name>A0A7J6R8H7_PEROL</name>
<evidence type="ECO:0000313" key="5">
    <source>
        <dbReference type="Proteomes" id="UP000574390"/>
    </source>
</evidence>
<evidence type="ECO:0000259" key="3">
    <source>
        <dbReference type="Pfam" id="PF10192"/>
    </source>
</evidence>
<feature type="transmembrane region" description="Helical" evidence="1">
    <location>
        <begin position="293"/>
        <end position="310"/>
    </location>
</feature>
<feature type="signal peptide" evidence="2">
    <location>
        <begin position="1"/>
        <end position="27"/>
    </location>
</feature>
<keyword evidence="1" id="KW-0472">Membrane</keyword>
<dbReference type="GO" id="GO:0007186">
    <property type="term" value="P:G protein-coupled receptor signaling pathway"/>
    <property type="evidence" value="ECO:0007669"/>
    <property type="project" value="InterPro"/>
</dbReference>
<feature type="transmembrane region" description="Helical" evidence="1">
    <location>
        <begin position="218"/>
        <end position="239"/>
    </location>
</feature>
<dbReference type="AlphaFoldDB" id="A0A7J6R8H7"/>
<evidence type="ECO:0000313" key="4">
    <source>
        <dbReference type="EMBL" id="KAF4716975.1"/>
    </source>
</evidence>
<organism evidence="4 5">
    <name type="scientific">Perkinsus olseni</name>
    <name type="common">Perkinsus atlanticus</name>
    <dbReference type="NCBI Taxonomy" id="32597"/>
    <lineage>
        <taxon>Eukaryota</taxon>
        <taxon>Sar</taxon>
        <taxon>Alveolata</taxon>
        <taxon>Perkinsozoa</taxon>
        <taxon>Perkinsea</taxon>
        <taxon>Perkinsida</taxon>
        <taxon>Perkinsidae</taxon>
        <taxon>Perkinsus</taxon>
    </lineage>
</organism>
<feature type="transmembrane region" description="Helical" evidence="1">
    <location>
        <begin position="371"/>
        <end position="393"/>
    </location>
</feature>
<dbReference type="GO" id="GO:0019236">
    <property type="term" value="P:response to pheromone"/>
    <property type="evidence" value="ECO:0007669"/>
    <property type="project" value="InterPro"/>
</dbReference>
<comment type="caution">
    <text evidence="4">The sequence shown here is derived from an EMBL/GenBank/DDBJ whole genome shotgun (WGS) entry which is preliminary data.</text>
</comment>
<dbReference type="InterPro" id="IPR019336">
    <property type="entry name" value="GPR180/TMEM145_TM"/>
</dbReference>
<dbReference type="EMBL" id="JABANM010023981">
    <property type="protein sequence ID" value="KAF4716975.1"/>
    <property type="molecule type" value="Genomic_DNA"/>
</dbReference>
<reference evidence="4 5" key="1">
    <citation type="submission" date="2020-04" db="EMBL/GenBank/DDBJ databases">
        <title>Perkinsus olseni comparative genomics.</title>
        <authorList>
            <person name="Bogema D.R."/>
        </authorList>
    </citation>
    <scope>NUCLEOTIDE SEQUENCE [LARGE SCALE GENOMIC DNA]</scope>
    <source>
        <strain evidence="4">ATCC PRA-205</strain>
    </source>
</reference>
<keyword evidence="1" id="KW-1133">Transmembrane helix</keyword>